<dbReference type="EMBL" id="KZ155790">
    <property type="protein sequence ID" value="OUS45303.1"/>
    <property type="molecule type" value="Genomic_DNA"/>
</dbReference>
<dbReference type="AlphaFoldDB" id="A0A1Y5IB63"/>
<protein>
    <submittedName>
        <fullName evidence="2">Uncharacterized protein</fullName>
    </submittedName>
</protein>
<dbReference type="eggNOG" id="KOG0929">
    <property type="taxonomic scope" value="Eukaryota"/>
</dbReference>
<feature type="region of interest" description="Disordered" evidence="1">
    <location>
        <begin position="516"/>
        <end position="585"/>
    </location>
</feature>
<proteinExistence type="predicted"/>
<feature type="compositionally biased region" description="Polar residues" evidence="1">
    <location>
        <begin position="525"/>
        <end position="534"/>
    </location>
</feature>
<evidence type="ECO:0000313" key="2">
    <source>
        <dbReference type="EMBL" id="OUS45303.1"/>
    </source>
</evidence>
<gene>
    <name evidence="2" type="ORF">BE221DRAFT_77122</name>
</gene>
<accession>A0A1Y5IB63</accession>
<dbReference type="Proteomes" id="UP000195557">
    <property type="component" value="Unassembled WGS sequence"/>
</dbReference>
<reference evidence="2" key="1">
    <citation type="submission" date="2017-04" db="EMBL/GenBank/DDBJ databases">
        <title>Population genomics of picophytoplankton unveils novel chromosome hypervariability.</title>
        <authorList>
            <consortium name="DOE Joint Genome Institute"/>
            <person name="Blanc-Mathieu R."/>
            <person name="Krasovec M."/>
            <person name="Hebrard M."/>
            <person name="Yau S."/>
            <person name="Desgranges E."/>
            <person name="Martin J."/>
            <person name="Schackwitz W."/>
            <person name="Kuo A."/>
            <person name="Salin G."/>
            <person name="Donnadieu C."/>
            <person name="Desdevises Y."/>
            <person name="Sanchez-Ferandin S."/>
            <person name="Moreau H."/>
            <person name="Rivals E."/>
            <person name="Grigoriev I.V."/>
            <person name="Grimsley N."/>
            <person name="Eyre-Walker A."/>
            <person name="Piganeau G."/>
        </authorList>
    </citation>
    <scope>NUCLEOTIDE SEQUENCE [LARGE SCALE GENOMIC DNA]</scope>
    <source>
        <strain evidence="2">RCC 1115</strain>
    </source>
</reference>
<organism evidence="2">
    <name type="scientific">Ostreococcus tauri</name>
    <name type="common">Marine green alga</name>
    <dbReference type="NCBI Taxonomy" id="70448"/>
    <lineage>
        <taxon>Eukaryota</taxon>
        <taxon>Viridiplantae</taxon>
        <taxon>Chlorophyta</taxon>
        <taxon>Mamiellophyceae</taxon>
        <taxon>Mamiellales</taxon>
        <taxon>Bathycoccaceae</taxon>
        <taxon>Ostreococcus</taxon>
    </lineage>
</organism>
<name>A0A1Y5IB63_OSTTA</name>
<evidence type="ECO:0000256" key="1">
    <source>
        <dbReference type="SAM" id="MobiDB-lite"/>
    </source>
</evidence>
<sequence>MDAMRPFVFAIENARTARSRGLVVSCVAQAMHNYGDVLGQGWEPAMEALGAAYAIDCSRDDAETQETLEEEMVTSCRALEQALVLALTRDDSPTDESENEESDVFGVPLSCVPRATSLFVAMARWRNVSEGGEQGTLSPPIDSLRTIAIECRSRMSATSDCVKYRVSAIWTAVCGALGELSKVDDSALAVVFSLFDDDEIETLDVNARDELRGALDGLLEVKIDPTHATEIVLPRLLALAKSRRAAYEALLPTIWSFASAVLHSNDSYAVMKSLESLREAAKVASGRRDESEETWGELCRALRRGVVVDAVILDLPHASNVIARSLACISACNDVRKISGAPRKAIDEIVDIVDAAYVFARNQNDSNASLGAMARLEFAAGDVLLRALREDKMKRERFFAHVARCLDVRKPVVDDSDEDESAPRKRAMAAADAGDAVLRSNALAPARERLAARALASLNLNDDVDALRPKRPKNITLKNVHYITTPSRHTLDTTFVGAFGSSASAARAISSTAPLGTLVKKNDPPNRTNNTNEITAVPTGPTFPPSAVSNPGTMGVGPWFRASPNPNGSPVDVDPGAPPSPETSLEKPIARIDARTPRRPVAVSRTMSAMNMSVSAKFAAAKVTINARRTAAQKPRSVKAQYKVTLETPEGKQEIECADDTYILDAAEVGLDARGRWMGGG</sequence>